<dbReference type="Proteomes" id="UP000050761">
    <property type="component" value="Unassembled WGS sequence"/>
</dbReference>
<accession>A0A183G7P0</accession>
<dbReference type="EMBL" id="UZAH01030282">
    <property type="protein sequence ID" value="VDP09977.1"/>
    <property type="molecule type" value="Genomic_DNA"/>
</dbReference>
<dbReference type="AlphaFoldDB" id="A0A183G7P0"/>
<protein>
    <submittedName>
        <fullName evidence="3">MSP domain-containing protein</fullName>
    </submittedName>
</protein>
<sequence length="69" mass="7976">MDRKMALNRRRNYLEEISTVEFAHPAIPSAPPMYDRLQIITVEETEAASMKMKTNHCGFVLTMPYPSFV</sequence>
<evidence type="ECO:0000313" key="3">
    <source>
        <dbReference type="WBParaSite" id="HPBE_0001782201-mRNA-1"/>
    </source>
</evidence>
<gene>
    <name evidence="1" type="ORF">HPBE_LOCUS17821</name>
</gene>
<reference evidence="1 2" key="1">
    <citation type="submission" date="2018-11" db="EMBL/GenBank/DDBJ databases">
        <authorList>
            <consortium name="Pathogen Informatics"/>
        </authorList>
    </citation>
    <scope>NUCLEOTIDE SEQUENCE [LARGE SCALE GENOMIC DNA]</scope>
</reference>
<organism evidence="2 3">
    <name type="scientific">Heligmosomoides polygyrus</name>
    <name type="common">Parasitic roundworm</name>
    <dbReference type="NCBI Taxonomy" id="6339"/>
    <lineage>
        <taxon>Eukaryota</taxon>
        <taxon>Metazoa</taxon>
        <taxon>Ecdysozoa</taxon>
        <taxon>Nematoda</taxon>
        <taxon>Chromadorea</taxon>
        <taxon>Rhabditida</taxon>
        <taxon>Rhabditina</taxon>
        <taxon>Rhabditomorpha</taxon>
        <taxon>Strongyloidea</taxon>
        <taxon>Heligmosomidae</taxon>
        <taxon>Heligmosomoides</taxon>
    </lineage>
</organism>
<name>A0A183G7P0_HELPZ</name>
<evidence type="ECO:0000313" key="1">
    <source>
        <dbReference type="EMBL" id="VDP09977.1"/>
    </source>
</evidence>
<dbReference type="WBParaSite" id="HPBE_0001782201-mRNA-1">
    <property type="protein sequence ID" value="HPBE_0001782201-mRNA-1"/>
    <property type="gene ID" value="HPBE_0001782201"/>
</dbReference>
<keyword evidence="2" id="KW-1185">Reference proteome</keyword>
<accession>A0A3P8A7Q8</accession>
<evidence type="ECO:0000313" key="2">
    <source>
        <dbReference type="Proteomes" id="UP000050761"/>
    </source>
</evidence>
<reference evidence="3" key="2">
    <citation type="submission" date="2019-09" db="UniProtKB">
        <authorList>
            <consortium name="WormBaseParasite"/>
        </authorList>
    </citation>
    <scope>IDENTIFICATION</scope>
</reference>
<proteinExistence type="predicted"/>